<reference evidence="1 2" key="1">
    <citation type="submission" date="2019-01" db="EMBL/GenBank/DDBJ databases">
        <title>Novel species of Cellulomonas.</title>
        <authorList>
            <person name="Liu Q."/>
            <person name="Xin Y.-H."/>
        </authorList>
    </citation>
    <scope>NUCLEOTIDE SEQUENCE [LARGE SCALE GENOMIC DNA]</scope>
    <source>
        <strain evidence="1 2">HLT2-17</strain>
    </source>
</reference>
<dbReference type="AlphaFoldDB" id="A0A4Q5MWB4"/>
<accession>A0A4Q5MWB4</accession>
<organism evidence="1 2">
    <name type="scientific">Pengzhenrongella frigida</name>
    <dbReference type="NCBI Taxonomy" id="1259133"/>
    <lineage>
        <taxon>Bacteria</taxon>
        <taxon>Bacillati</taxon>
        <taxon>Actinomycetota</taxon>
        <taxon>Actinomycetes</taxon>
        <taxon>Micrococcales</taxon>
        <taxon>Pengzhenrongella</taxon>
    </lineage>
</organism>
<protein>
    <submittedName>
        <fullName evidence="1">DUF2505 domain-containing protein</fullName>
    </submittedName>
</protein>
<evidence type="ECO:0000313" key="2">
    <source>
        <dbReference type="Proteomes" id="UP000293764"/>
    </source>
</evidence>
<dbReference type="InterPro" id="IPR019639">
    <property type="entry name" value="DUF2505"/>
</dbReference>
<dbReference type="Proteomes" id="UP000293764">
    <property type="component" value="Unassembled WGS sequence"/>
</dbReference>
<name>A0A4Q5MWB4_9MICO</name>
<dbReference type="Pfam" id="PF10698">
    <property type="entry name" value="DUF2505"/>
    <property type="match status" value="1"/>
</dbReference>
<proteinExistence type="predicted"/>
<dbReference type="EMBL" id="SDWW01000050">
    <property type="protein sequence ID" value="RYV49835.1"/>
    <property type="molecule type" value="Genomic_DNA"/>
</dbReference>
<dbReference type="RefSeq" id="WP_130103828.1">
    <property type="nucleotide sequence ID" value="NZ_SDWW01000050.1"/>
</dbReference>
<dbReference type="OrthoDB" id="3266819at2"/>
<sequence length="171" mass="17963">MFVQVELRYRATVPTVAAMLSDPAYGRSRVAAGGATANHIEIIGDSDGAFTVTTRRSMPTDQIPANIRAFVGTSLEVRQIEAWEAPQGDARRGTVVVEIAGAPVRLTGTTSLVHDGVHGAVLTYAGEVKAGVPLFGAAIEDAAARAVRSALEAEQQSGNDWLARHPEGETV</sequence>
<keyword evidence="2" id="KW-1185">Reference proteome</keyword>
<evidence type="ECO:0000313" key="1">
    <source>
        <dbReference type="EMBL" id="RYV49835.1"/>
    </source>
</evidence>
<comment type="caution">
    <text evidence="1">The sequence shown here is derived from an EMBL/GenBank/DDBJ whole genome shotgun (WGS) entry which is preliminary data.</text>
</comment>
<gene>
    <name evidence="1" type="ORF">EUA98_16700</name>
</gene>